<evidence type="ECO:0000313" key="2">
    <source>
        <dbReference type="EMBL" id="TDE01476.1"/>
    </source>
</evidence>
<dbReference type="EMBL" id="SMKZ01000041">
    <property type="protein sequence ID" value="TDE01476.1"/>
    <property type="molecule type" value="Genomic_DNA"/>
</dbReference>
<gene>
    <name evidence="2" type="ORF">E1269_23135</name>
</gene>
<protein>
    <submittedName>
        <fullName evidence="2">(2Fe-2S)-binding protein</fullName>
    </submittedName>
</protein>
<feature type="domain" description="Ferric siderophore reductase C-terminal" evidence="1">
    <location>
        <begin position="222"/>
        <end position="240"/>
    </location>
</feature>
<comment type="caution">
    <text evidence="2">The sequence shown here is derived from an EMBL/GenBank/DDBJ whole genome shotgun (WGS) entry which is preliminary data.</text>
</comment>
<sequence length="264" mass="27489">MEFEAACRVVPGVPVPESAPGARGVRWVGAGELADRSVLSSLLAAARGASPAGSVIGDTVALAQGLAYTLVGPSAAGAYGAGLVVDLDPDGVWFGFGAQGFCERLALRQVVVLPATDGFERRLAEPAVAILKPVFDQVHQLTRVGQRVLWAAVSDSVHQIMLSAGLPRGTDSGPGLGAALDGAWLGAGAIVDALAERAPELTARPRRFRVVDDDLAASWLVRGGCCFVYREGADYCVTCPIIGDDERRAALLRWMRSIGLGTGR</sequence>
<evidence type="ECO:0000313" key="3">
    <source>
        <dbReference type="Proteomes" id="UP000294739"/>
    </source>
</evidence>
<dbReference type="GO" id="GO:0051537">
    <property type="term" value="F:2 iron, 2 sulfur cluster binding"/>
    <property type="evidence" value="ECO:0007669"/>
    <property type="project" value="InterPro"/>
</dbReference>
<organism evidence="2 3">
    <name type="scientific">Jiangella asiatica</name>
    <dbReference type="NCBI Taxonomy" id="2530372"/>
    <lineage>
        <taxon>Bacteria</taxon>
        <taxon>Bacillati</taxon>
        <taxon>Actinomycetota</taxon>
        <taxon>Actinomycetes</taxon>
        <taxon>Jiangellales</taxon>
        <taxon>Jiangellaceae</taxon>
        <taxon>Jiangella</taxon>
    </lineage>
</organism>
<dbReference type="AlphaFoldDB" id="A0A4R5CN77"/>
<evidence type="ECO:0000259" key="1">
    <source>
        <dbReference type="Pfam" id="PF11575"/>
    </source>
</evidence>
<dbReference type="InParanoid" id="A0A4R5CN77"/>
<dbReference type="Proteomes" id="UP000294739">
    <property type="component" value="Unassembled WGS sequence"/>
</dbReference>
<accession>A0A4R5CN77</accession>
<dbReference type="InterPro" id="IPR024726">
    <property type="entry name" value="FhuF_C"/>
</dbReference>
<reference evidence="2 3" key="1">
    <citation type="submission" date="2019-03" db="EMBL/GenBank/DDBJ databases">
        <title>Draft genome sequences of novel Actinobacteria.</title>
        <authorList>
            <person name="Sahin N."/>
            <person name="Ay H."/>
            <person name="Saygin H."/>
        </authorList>
    </citation>
    <scope>NUCLEOTIDE SEQUENCE [LARGE SCALE GENOMIC DNA]</scope>
    <source>
        <strain evidence="2 3">5K138</strain>
    </source>
</reference>
<dbReference type="RefSeq" id="WP_131898992.1">
    <property type="nucleotide sequence ID" value="NZ_SMKZ01000041.1"/>
</dbReference>
<name>A0A4R5CN77_9ACTN</name>
<dbReference type="OrthoDB" id="3687419at2"/>
<keyword evidence="3" id="KW-1185">Reference proteome</keyword>
<proteinExistence type="predicted"/>
<dbReference type="Pfam" id="PF11575">
    <property type="entry name" value="FhuF_C"/>
    <property type="match status" value="1"/>
</dbReference>